<dbReference type="AlphaFoldDB" id="A2DJ00"/>
<evidence type="ECO:0000313" key="2">
    <source>
        <dbReference type="EMBL" id="EAY19575.1"/>
    </source>
</evidence>
<reference evidence="2" key="1">
    <citation type="submission" date="2006-10" db="EMBL/GenBank/DDBJ databases">
        <authorList>
            <person name="Amadeo P."/>
            <person name="Zhao Q."/>
            <person name="Wortman J."/>
            <person name="Fraser-Liggett C."/>
            <person name="Carlton J."/>
        </authorList>
    </citation>
    <scope>NUCLEOTIDE SEQUENCE</scope>
    <source>
        <strain evidence="2">G3</strain>
    </source>
</reference>
<dbReference type="EMBL" id="DS113206">
    <property type="protein sequence ID" value="EAY19575.1"/>
    <property type="molecule type" value="Genomic_DNA"/>
</dbReference>
<sequence>MTITPIDNFDKAVGSNCSSKKNSPKKAPKSDQNFPWTYYIINSPRCEKALETFRKSGTLPSVLERPQVAQYIKRMQVSSMLMGNYQEAEQYKNDSERFIKICKDSLNEDNATFQKHKLKHEILELHAQIQKINEKFDQDINALLEEKKKMQEQLDSKYTEKLDKFVQKWEDESTLRAFSRQSVRLTELRSQEKSLIFEKDYYRAAQFKRDADLLEIQETKKAQKKAEAAMASEREEIELDYDKQQQQLNNIIMRKSKRVERLREDAIHPIVARINKLVMDRDKGYFPQPLDASFDTETMFQRTPMAISTPRTRQKLVQFKTTKNAQKLQLNGFRPIPMDGKVKLVIPKLAQSR</sequence>
<dbReference type="PANTHER" id="PTHR47026:SF2">
    <property type="entry name" value="FLAGELLAR ASSOCIATED PROTEIN"/>
    <property type="match status" value="1"/>
</dbReference>
<dbReference type="VEuPathDB" id="TrichDB:TVAG_228380"/>
<protein>
    <submittedName>
        <fullName evidence="2">Uncharacterized protein</fullName>
    </submittedName>
</protein>
<feature type="coiled-coil region" evidence="1">
    <location>
        <begin position="216"/>
        <end position="265"/>
    </location>
</feature>
<keyword evidence="1" id="KW-0175">Coiled coil</keyword>
<evidence type="ECO:0000256" key="1">
    <source>
        <dbReference type="SAM" id="Coils"/>
    </source>
</evidence>
<evidence type="ECO:0000313" key="3">
    <source>
        <dbReference type="Proteomes" id="UP000001542"/>
    </source>
</evidence>
<dbReference type="RefSeq" id="XP_001580561.1">
    <property type="nucleotide sequence ID" value="XM_001580511.1"/>
</dbReference>
<keyword evidence="3" id="KW-1185">Reference proteome</keyword>
<dbReference type="Proteomes" id="UP000001542">
    <property type="component" value="Unassembled WGS sequence"/>
</dbReference>
<dbReference type="InParanoid" id="A2DJ00"/>
<organism evidence="2 3">
    <name type="scientific">Trichomonas vaginalis (strain ATCC PRA-98 / G3)</name>
    <dbReference type="NCBI Taxonomy" id="412133"/>
    <lineage>
        <taxon>Eukaryota</taxon>
        <taxon>Metamonada</taxon>
        <taxon>Parabasalia</taxon>
        <taxon>Trichomonadida</taxon>
        <taxon>Trichomonadidae</taxon>
        <taxon>Trichomonas</taxon>
    </lineage>
</organism>
<dbReference type="SMR" id="A2DJ00"/>
<accession>A2DJ00</accession>
<dbReference type="KEGG" id="tva:5465079"/>
<reference evidence="2" key="2">
    <citation type="journal article" date="2007" name="Science">
        <title>Draft genome sequence of the sexually transmitted pathogen Trichomonas vaginalis.</title>
        <authorList>
            <person name="Carlton J.M."/>
            <person name="Hirt R.P."/>
            <person name="Silva J.C."/>
            <person name="Delcher A.L."/>
            <person name="Schatz M."/>
            <person name="Zhao Q."/>
            <person name="Wortman J.R."/>
            <person name="Bidwell S.L."/>
            <person name="Alsmark U.C.M."/>
            <person name="Besteiro S."/>
            <person name="Sicheritz-Ponten T."/>
            <person name="Noel C.J."/>
            <person name="Dacks J.B."/>
            <person name="Foster P.G."/>
            <person name="Simillion C."/>
            <person name="Van de Peer Y."/>
            <person name="Miranda-Saavedra D."/>
            <person name="Barton G.J."/>
            <person name="Westrop G.D."/>
            <person name="Mueller S."/>
            <person name="Dessi D."/>
            <person name="Fiori P.L."/>
            <person name="Ren Q."/>
            <person name="Paulsen I."/>
            <person name="Zhang H."/>
            <person name="Bastida-Corcuera F.D."/>
            <person name="Simoes-Barbosa A."/>
            <person name="Brown M.T."/>
            <person name="Hayes R.D."/>
            <person name="Mukherjee M."/>
            <person name="Okumura C.Y."/>
            <person name="Schneider R."/>
            <person name="Smith A.J."/>
            <person name="Vanacova S."/>
            <person name="Villalvazo M."/>
            <person name="Haas B.J."/>
            <person name="Pertea M."/>
            <person name="Feldblyum T.V."/>
            <person name="Utterback T.R."/>
            <person name="Shu C.L."/>
            <person name="Osoegawa K."/>
            <person name="de Jong P.J."/>
            <person name="Hrdy I."/>
            <person name="Horvathova L."/>
            <person name="Zubacova Z."/>
            <person name="Dolezal P."/>
            <person name="Malik S.B."/>
            <person name="Logsdon J.M. Jr."/>
            <person name="Henze K."/>
            <person name="Gupta A."/>
            <person name="Wang C.C."/>
            <person name="Dunne R.L."/>
            <person name="Upcroft J.A."/>
            <person name="Upcroft P."/>
            <person name="White O."/>
            <person name="Salzberg S.L."/>
            <person name="Tang P."/>
            <person name="Chiu C.-H."/>
            <person name="Lee Y.-S."/>
            <person name="Embley T.M."/>
            <person name="Coombs G.H."/>
            <person name="Mottram J.C."/>
            <person name="Tachezy J."/>
            <person name="Fraser-Liggett C.M."/>
            <person name="Johnson P.J."/>
        </authorList>
    </citation>
    <scope>NUCLEOTIDE SEQUENCE [LARGE SCALE GENOMIC DNA]</scope>
    <source>
        <strain evidence="2">G3</strain>
    </source>
</reference>
<dbReference type="OrthoDB" id="10677819at2759"/>
<proteinExistence type="predicted"/>
<name>A2DJ00_TRIV3</name>
<dbReference type="VEuPathDB" id="TrichDB:TVAGG3_0483890"/>
<feature type="coiled-coil region" evidence="1">
    <location>
        <begin position="115"/>
        <end position="160"/>
    </location>
</feature>
<dbReference type="PANTHER" id="PTHR47026">
    <property type="entry name" value="PIGMENTOSA GTPASE REGULATOR-LIKE PROTEIN, PUTATIVE-RELATED"/>
    <property type="match status" value="1"/>
</dbReference>
<gene>
    <name evidence="2" type="ORF">TVAG_228380</name>
</gene>